<keyword evidence="3 8" id="KW-0805">Transcription regulation</keyword>
<dbReference type="RefSeq" id="WP_014961611.1">
    <property type="nucleotide sequence ID" value="NZ_CP007243.1"/>
</dbReference>
<organism evidence="12 13">
    <name type="scientific">Leptospirillum ferriphilum YSK</name>
    <dbReference type="NCBI Taxonomy" id="1441628"/>
    <lineage>
        <taxon>Bacteria</taxon>
        <taxon>Pseudomonadati</taxon>
        <taxon>Nitrospirota</taxon>
        <taxon>Nitrospiria</taxon>
        <taxon>Nitrospirales</taxon>
        <taxon>Nitrospiraceae</taxon>
        <taxon>Leptospirillum</taxon>
    </lineage>
</organism>
<protein>
    <recommendedName>
        <fullName evidence="2 8">Transcription elongation factor GreA</fullName>
    </recommendedName>
    <alternativeName>
        <fullName evidence="7 8">Transcript cleavage factor GreA</fullName>
    </alternativeName>
</protein>
<dbReference type="GO" id="GO:0006354">
    <property type="term" value="P:DNA-templated transcription elongation"/>
    <property type="evidence" value="ECO:0007669"/>
    <property type="project" value="TreeGrafter"/>
</dbReference>
<dbReference type="NCBIfam" id="TIGR01462">
    <property type="entry name" value="greA"/>
    <property type="match status" value="1"/>
</dbReference>
<reference evidence="12 13" key="2">
    <citation type="journal article" date="2015" name="Biomed. Res. Int.">
        <title>Effects of Arsenite Resistance on the Growth and Functional Gene Expression of Leptospirillum ferriphilum and Acidithiobacillus thiooxidans in Pure Culture and Coculture.</title>
        <authorList>
            <person name="Jiang H."/>
            <person name="Liang Y."/>
            <person name="Yin H."/>
            <person name="Xiao Y."/>
            <person name="Guo X."/>
            <person name="Xu Y."/>
            <person name="Hu Q."/>
            <person name="Liu H."/>
            <person name="Liu X."/>
        </authorList>
    </citation>
    <scope>NUCLEOTIDE SEQUENCE [LARGE SCALE GENOMIC DNA]</scope>
    <source>
        <strain evidence="12 13">YSK</strain>
    </source>
</reference>
<evidence type="ECO:0000256" key="8">
    <source>
        <dbReference type="HAMAP-Rule" id="MF_00105"/>
    </source>
</evidence>
<dbReference type="FunFam" id="1.10.287.180:FF:000001">
    <property type="entry name" value="Transcription elongation factor GreA"/>
    <property type="match status" value="1"/>
</dbReference>
<evidence type="ECO:0000256" key="3">
    <source>
        <dbReference type="ARBA" id="ARBA00023015"/>
    </source>
</evidence>
<evidence type="ECO:0000256" key="6">
    <source>
        <dbReference type="ARBA" id="ARBA00024916"/>
    </source>
</evidence>
<dbReference type="EMBL" id="CP007243">
    <property type="protein sequence ID" value="AIA30908.1"/>
    <property type="molecule type" value="Genomic_DNA"/>
</dbReference>
<dbReference type="HAMAP" id="MF_00105">
    <property type="entry name" value="GreA_GreB"/>
    <property type="match status" value="1"/>
</dbReference>
<evidence type="ECO:0000313" key="12">
    <source>
        <dbReference type="EMBL" id="AIA30908.1"/>
    </source>
</evidence>
<dbReference type="InterPro" id="IPR028624">
    <property type="entry name" value="Tscrpt_elong_fac_GreA/B"/>
</dbReference>
<accession>A0A059XVK2</accession>
<reference evidence="13" key="1">
    <citation type="submission" date="2014-02" db="EMBL/GenBank/DDBJ databases">
        <title>Complete genome sequence and comparative genomic analysis of the nitrogen-fixing bacterium Leptospirillum ferriphilum YSK.</title>
        <authorList>
            <person name="Guo X."/>
            <person name="Yin H."/>
            <person name="Liang Y."/>
            <person name="Hu Q."/>
            <person name="Ma L."/>
            <person name="Xiao Y."/>
            <person name="Zhang X."/>
            <person name="Qiu G."/>
            <person name="Liu X."/>
        </authorList>
    </citation>
    <scope>NUCLEOTIDE SEQUENCE [LARGE SCALE GENOMIC DNA]</scope>
    <source>
        <strain evidence="13">YSK</strain>
    </source>
</reference>
<evidence type="ECO:0000256" key="1">
    <source>
        <dbReference type="ARBA" id="ARBA00008213"/>
    </source>
</evidence>
<dbReference type="NCBIfam" id="NF001263">
    <property type="entry name" value="PRK00226.1-4"/>
    <property type="match status" value="1"/>
</dbReference>
<dbReference type="InterPro" id="IPR022691">
    <property type="entry name" value="Tscrpt_elong_fac_GreA/B_N"/>
</dbReference>
<dbReference type="NCBIfam" id="NF001261">
    <property type="entry name" value="PRK00226.1-2"/>
    <property type="match status" value="1"/>
</dbReference>
<sequence length="160" mass="17792">MNQVPMTKAGYEKLKEELEKLKHEERPKNIQDIAEARAHGDLSENAEYHAAKERQGFINSRIKELEAKIASAIVVSSAHQDHSRITFGATVRLVPLDSKEEKRYTLVGQEEADLKAGRISVHSPVGKALIGHSEGETVTIRVPAGEVQYTIAEIFYEETG</sequence>
<comment type="function">
    <text evidence="6 8 9">Necessary for efficient RNA polymerase transcription elongation past template-encoded arresting sites. The arresting sites in DNA have the property of trapping a certain fraction of elongating RNA polymerases that pass through, resulting in locked ternary complexes. Cleavage of the nascent transcript by cleavage factors such as GreA or GreB allows the resumption of elongation from the new 3'terminus. GreA releases sequences of 2 to 3 nucleotides.</text>
</comment>
<dbReference type="GO" id="GO:0003677">
    <property type="term" value="F:DNA binding"/>
    <property type="evidence" value="ECO:0007669"/>
    <property type="project" value="UniProtKB-UniRule"/>
</dbReference>
<dbReference type="InterPro" id="IPR036953">
    <property type="entry name" value="GreA/GreB_C_sf"/>
</dbReference>
<dbReference type="InterPro" id="IPR036805">
    <property type="entry name" value="Tscrpt_elong_fac_GreA/B_N_sf"/>
</dbReference>
<dbReference type="Gene3D" id="1.10.287.180">
    <property type="entry name" value="Transcription elongation factor, GreA/GreB, N-terminal domain"/>
    <property type="match status" value="1"/>
</dbReference>
<dbReference type="NCBIfam" id="NF001264">
    <property type="entry name" value="PRK00226.1-5"/>
    <property type="match status" value="1"/>
</dbReference>
<dbReference type="GO" id="GO:0032784">
    <property type="term" value="P:regulation of DNA-templated transcription elongation"/>
    <property type="evidence" value="ECO:0007669"/>
    <property type="project" value="UniProtKB-UniRule"/>
</dbReference>
<dbReference type="AlphaFoldDB" id="A0A059XVK2"/>
<dbReference type="PANTHER" id="PTHR30437:SF4">
    <property type="entry name" value="TRANSCRIPTION ELONGATION FACTOR GREA"/>
    <property type="match status" value="1"/>
</dbReference>
<dbReference type="Gene3D" id="3.10.50.30">
    <property type="entry name" value="Transcription elongation factor, GreA/GreB, C-terminal domain"/>
    <property type="match status" value="1"/>
</dbReference>
<dbReference type="OrthoDB" id="9808774at2"/>
<dbReference type="SUPFAM" id="SSF54534">
    <property type="entry name" value="FKBP-like"/>
    <property type="match status" value="1"/>
</dbReference>
<feature type="domain" description="Transcription elongation factor GreA/GreB N-terminal" evidence="11">
    <location>
        <begin position="4"/>
        <end position="74"/>
    </location>
</feature>
<evidence type="ECO:0000256" key="5">
    <source>
        <dbReference type="ARBA" id="ARBA00023163"/>
    </source>
</evidence>
<keyword evidence="5 8" id="KW-0804">Transcription</keyword>
<dbReference type="InterPro" id="IPR023459">
    <property type="entry name" value="Tscrpt_elong_fac_GreA/B_fam"/>
</dbReference>
<dbReference type="InterPro" id="IPR018151">
    <property type="entry name" value="TF_GreA/GreB_CS"/>
</dbReference>
<dbReference type="Pfam" id="PF03449">
    <property type="entry name" value="GreA_GreB_N"/>
    <property type="match status" value="1"/>
</dbReference>
<dbReference type="InterPro" id="IPR006359">
    <property type="entry name" value="Tscrpt_elong_fac_GreA"/>
</dbReference>
<evidence type="ECO:0000259" key="10">
    <source>
        <dbReference type="Pfam" id="PF01272"/>
    </source>
</evidence>
<dbReference type="PROSITE" id="PS00830">
    <property type="entry name" value="GREAB_2"/>
    <property type="match status" value="1"/>
</dbReference>
<evidence type="ECO:0000256" key="9">
    <source>
        <dbReference type="RuleBase" id="RU000556"/>
    </source>
</evidence>
<evidence type="ECO:0000259" key="11">
    <source>
        <dbReference type="Pfam" id="PF03449"/>
    </source>
</evidence>
<dbReference type="PIRSF" id="PIRSF006092">
    <property type="entry name" value="GreA_GreB"/>
    <property type="match status" value="1"/>
</dbReference>
<dbReference type="SUPFAM" id="SSF46557">
    <property type="entry name" value="GreA transcript cleavage protein, N-terminal domain"/>
    <property type="match status" value="1"/>
</dbReference>
<keyword evidence="4 8" id="KW-0238">DNA-binding</keyword>
<dbReference type="KEGG" id="lfp:Y981_09700"/>
<dbReference type="GO" id="GO:0003746">
    <property type="term" value="F:translation elongation factor activity"/>
    <property type="evidence" value="ECO:0007669"/>
    <property type="project" value="UniProtKB-KW"/>
</dbReference>
<evidence type="ECO:0000313" key="13">
    <source>
        <dbReference type="Proteomes" id="UP000027059"/>
    </source>
</evidence>
<dbReference type="FunFam" id="3.10.50.30:FF:000001">
    <property type="entry name" value="Transcription elongation factor GreA"/>
    <property type="match status" value="1"/>
</dbReference>
<dbReference type="InterPro" id="IPR001437">
    <property type="entry name" value="Tscrpt_elong_fac_GreA/B_C"/>
</dbReference>
<keyword evidence="12" id="KW-0251">Elongation factor</keyword>
<dbReference type="Pfam" id="PF01272">
    <property type="entry name" value="GreA_GreB"/>
    <property type="match status" value="1"/>
</dbReference>
<dbReference type="PROSITE" id="PS00829">
    <property type="entry name" value="GREAB_1"/>
    <property type="match status" value="1"/>
</dbReference>
<gene>
    <name evidence="8 12" type="primary">greA</name>
    <name evidence="12" type="ORF">Y981_09700</name>
</gene>
<name>A0A059XVK2_9BACT</name>
<keyword evidence="12" id="KW-0648">Protein biosynthesis</keyword>
<evidence type="ECO:0000256" key="2">
    <source>
        <dbReference type="ARBA" id="ARBA00013729"/>
    </source>
</evidence>
<evidence type="ECO:0000256" key="4">
    <source>
        <dbReference type="ARBA" id="ARBA00023125"/>
    </source>
</evidence>
<dbReference type="HOGENOM" id="CLU_101379_2_0_0"/>
<dbReference type="Proteomes" id="UP000027059">
    <property type="component" value="Chromosome"/>
</dbReference>
<feature type="domain" description="Transcription elongation factor GreA/GreB C-terminal" evidence="10">
    <location>
        <begin position="81"/>
        <end position="154"/>
    </location>
</feature>
<dbReference type="PANTHER" id="PTHR30437">
    <property type="entry name" value="TRANSCRIPTION ELONGATION FACTOR GREA"/>
    <property type="match status" value="1"/>
</dbReference>
<dbReference type="GO" id="GO:0070063">
    <property type="term" value="F:RNA polymerase binding"/>
    <property type="evidence" value="ECO:0007669"/>
    <property type="project" value="InterPro"/>
</dbReference>
<keyword evidence="13" id="KW-1185">Reference proteome</keyword>
<comment type="similarity">
    <text evidence="1 8 9">Belongs to the GreA/GreB family.</text>
</comment>
<proteinExistence type="inferred from homology"/>
<evidence type="ECO:0000256" key="7">
    <source>
        <dbReference type="ARBA" id="ARBA00030776"/>
    </source>
</evidence>